<feature type="transmembrane region" description="Helical" evidence="3">
    <location>
        <begin position="829"/>
        <end position="862"/>
    </location>
</feature>
<evidence type="ECO:0000313" key="7">
    <source>
        <dbReference type="Proteomes" id="UP001168146"/>
    </source>
</evidence>
<dbReference type="InterPro" id="IPR004843">
    <property type="entry name" value="Calcineurin-like_PHP"/>
</dbReference>
<dbReference type="PANTHER" id="PTHR23520:SF5">
    <property type="entry name" value="TRANSPORTER, PUTATIVE (AFU_ORTHOLOGUE AFUA_3G04000)-RELATED"/>
    <property type="match status" value="1"/>
</dbReference>
<dbReference type="InterPro" id="IPR011701">
    <property type="entry name" value="MFS"/>
</dbReference>
<keyword evidence="4" id="KW-0732">Signal</keyword>
<dbReference type="PANTHER" id="PTHR23520">
    <property type="entry name" value="TRANSPORTER, PUTATIVE (AFU_ORTHOLOGUE AFUA_3G04000)-RELATED"/>
    <property type="match status" value="1"/>
</dbReference>
<comment type="subcellular location">
    <subcellularLocation>
        <location evidence="1">Membrane</location>
        <topology evidence="1">Multi-pass membrane protein</topology>
    </subcellularLocation>
</comment>
<dbReference type="GO" id="GO:0000329">
    <property type="term" value="C:fungal-type vacuole membrane"/>
    <property type="evidence" value="ECO:0007669"/>
    <property type="project" value="TreeGrafter"/>
</dbReference>
<dbReference type="Pfam" id="PF07690">
    <property type="entry name" value="MFS_1"/>
    <property type="match status" value="1"/>
</dbReference>
<comment type="caution">
    <text evidence="6">The sequence shown here is derived from an EMBL/GenBank/DDBJ whole genome shotgun (WGS) entry which is preliminary data.</text>
</comment>
<dbReference type="EMBL" id="JASUXU010000088">
    <property type="protein sequence ID" value="KAK0308258.1"/>
    <property type="molecule type" value="Genomic_DNA"/>
</dbReference>
<feature type="transmembrane region" description="Helical" evidence="3">
    <location>
        <begin position="798"/>
        <end position="817"/>
    </location>
</feature>
<dbReference type="PROSITE" id="PS50850">
    <property type="entry name" value="MFS"/>
    <property type="match status" value="1"/>
</dbReference>
<dbReference type="Gene3D" id="1.20.1250.20">
    <property type="entry name" value="MFS general substrate transporter like domains"/>
    <property type="match status" value="1"/>
</dbReference>
<organism evidence="6 7">
    <name type="scientific">Friedmanniomyces endolithicus</name>
    <dbReference type="NCBI Taxonomy" id="329885"/>
    <lineage>
        <taxon>Eukaryota</taxon>
        <taxon>Fungi</taxon>
        <taxon>Dikarya</taxon>
        <taxon>Ascomycota</taxon>
        <taxon>Pezizomycotina</taxon>
        <taxon>Dothideomycetes</taxon>
        <taxon>Dothideomycetidae</taxon>
        <taxon>Mycosphaerellales</taxon>
        <taxon>Teratosphaeriaceae</taxon>
        <taxon>Friedmanniomyces</taxon>
    </lineage>
</organism>
<dbReference type="Pfam" id="PF00149">
    <property type="entry name" value="Metallophos"/>
    <property type="match status" value="1"/>
</dbReference>
<keyword evidence="3" id="KW-1133">Transmembrane helix</keyword>
<dbReference type="SUPFAM" id="SSF103473">
    <property type="entry name" value="MFS general substrate transporter"/>
    <property type="match status" value="1"/>
</dbReference>
<feature type="transmembrane region" description="Helical" evidence="3">
    <location>
        <begin position="893"/>
        <end position="915"/>
    </location>
</feature>
<feature type="transmembrane region" description="Helical" evidence="3">
    <location>
        <begin position="927"/>
        <end position="950"/>
    </location>
</feature>
<dbReference type="SUPFAM" id="SSF56300">
    <property type="entry name" value="Metallo-dependent phosphatases"/>
    <property type="match status" value="1"/>
</dbReference>
<feature type="signal peptide" evidence="4">
    <location>
        <begin position="1"/>
        <end position="20"/>
    </location>
</feature>
<proteinExistence type="predicted"/>
<dbReference type="CDD" id="cd00842">
    <property type="entry name" value="MPP_ASMase"/>
    <property type="match status" value="1"/>
</dbReference>
<protein>
    <recommendedName>
        <fullName evidence="5">Major facilitator superfamily (MFS) profile domain-containing protein</fullName>
    </recommendedName>
</protein>
<dbReference type="InterPro" id="IPR036259">
    <property type="entry name" value="MFS_trans_sf"/>
</dbReference>
<dbReference type="Proteomes" id="UP001168146">
    <property type="component" value="Unassembled WGS sequence"/>
</dbReference>
<dbReference type="CDD" id="cd17325">
    <property type="entry name" value="MFS_MdtG_SLC18_like"/>
    <property type="match status" value="1"/>
</dbReference>
<dbReference type="InterPro" id="IPR029052">
    <property type="entry name" value="Metallo-depent_PP-like"/>
</dbReference>
<evidence type="ECO:0000256" key="3">
    <source>
        <dbReference type="SAM" id="Phobius"/>
    </source>
</evidence>
<evidence type="ECO:0000313" key="6">
    <source>
        <dbReference type="EMBL" id="KAK0308258.1"/>
    </source>
</evidence>
<feature type="transmembrane region" description="Helical" evidence="3">
    <location>
        <begin position="1050"/>
        <end position="1068"/>
    </location>
</feature>
<feature type="domain" description="Major facilitator superfamily (MFS) profile" evidence="5">
    <location>
        <begin position="763"/>
        <end position="1192"/>
    </location>
</feature>
<feature type="region of interest" description="Disordered" evidence="2">
    <location>
        <begin position="1196"/>
        <end position="1226"/>
    </location>
</feature>
<dbReference type="GO" id="GO:0016787">
    <property type="term" value="F:hydrolase activity"/>
    <property type="evidence" value="ECO:0007669"/>
    <property type="project" value="InterPro"/>
</dbReference>
<dbReference type="InterPro" id="IPR020846">
    <property type="entry name" value="MFS_dom"/>
</dbReference>
<keyword evidence="3" id="KW-0812">Transmembrane</keyword>
<accession>A0AAN6FBK6</accession>
<dbReference type="InterPro" id="IPR041805">
    <property type="entry name" value="ASMase/PPN1_MPP"/>
</dbReference>
<evidence type="ECO:0000256" key="1">
    <source>
        <dbReference type="ARBA" id="ARBA00004141"/>
    </source>
</evidence>
<dbReference type="AlphaFoldDB" id="A0AAN6FBK6"/>
<feature type="transmembrane region" description="Helical" evidence="3">
    <location>
        <begin position="772"/>
        <end position="792"/>
    </location>
</feature>
<feature type="chain" id="PRO_5042958180" description="Major facilitator superfamily (MFS) profile domain-containing protein" evidence="4">
    <location>
        <begin position="21"/>
        <end position="1226"/>
    </location>
</feature>
<dbReference type="GO" id="GO:0022857">
    <property type="term" value="F:transmembrane transporter activity"/>
    <property type="evidence" value="ECO:0007669"/>
    <property type="project" value="InterPro"/>
</dbReference>
<gene>
    <name evidence="6" type="ORF">LTR82_015592</name>
</gene>
<name>A0AAN6FBK6_9PEZI</name>
<feature type="compositionally biased region" description="Acidic residues" evidence="2">
    <location>
        <begin position="1202"/>
        <end position="1215"/>
    </location>
</feature>
<feature type="transmembrane region" description="Helical" evidence="3">
    <location>
        <begin position="1013"/>
        <end position="1038"/>
    </location>
</feature>
<evidence type="ECO:0000256" key="2">
    <source>
        <dbReference type="SAM" id="MobiDB-lite"/>
    </source>
</evidence>
<evidence type="ECO:0000259" key="5">
    <source>
        <dbReference type="PROSITE" id="PS50850"/>
    </source>
</evidence>
<feature type="transmembrane region" description="Helical" evidence="3">
    <location>
        <begin position="1088"/>
        <end position="1110"/>
    </location>
</feature>
<evidence type="ECO:0000256" key="4">
    <source>
        <dbReference type="SAM" id="SignalP"/>
    </source>
</evidence>
<reference evidence="6" key="1">
    <citation type="submission" date="2021-12" db="EMBL/GenBank/DDBJ databases">
        <title>Black yeast isolated from Biological Soil Crust.</title>
        <authorList>
            <person name="Kurbessoian T."/>
        </authorList>
    </citation>
    <scope>NUCLEOTIDE SEQUENCE</scope>
    <source>
        <strain evidence="6">CCFEE 5208</strain>
    </source>
</reference>
<dbReference type="Gene3D" id="3.60.21.10">
    <property type="match status" value="1"/>
</dbReference>
<sequence>MAIGCSIMAVVPLLAQYTLAQAGYGGGASTGIPGVSSFVAPAGYPTSAFSSYYPSPSGQEPQPALYDPVLNITFPRNLTNPDTIPDNDPDPVYYPQPIAKLSTVAQQAVIKSILAAVSEIINGSSIQGNCSKCIAALSVAKSAAQLAPSLVPAAMVALCTSSGFHSASTCAEDFEASTFGAIWTQVLGLADVAGLDGQYICSSLSTSFCPAPGVSPLNMTGLFPKPKPANAKKPAASGELVKVLHMSDFHLDPRYKVGSESNCSSGLCCRSNALNSAIPPGQVSNSAPLYGAFTCDTPYDLGLAALQAVGPMTGTSKTNPLAWTVYTGDLVSHESQNELSRLYAEYEEDSIYGMLKTYLTGPVYPALGNHDTNPEAIDAPHSLPGPLGTQFSWNYDHVAGLWQHEGWLNSTGAEQARLHYGGYSVKNQYGLRVITINTDFWYKSNFLNFIHTSDPDVSGTFAFLIQELQAAEDAGERVWIVGHVLSGWDGSNPLPNPTNLFYQIVDRYSPHVIANIFFGHTHEDQQMIYYANNGTNQSLATALTPGWIGPSVTPLNNLNSGFRLYEVDTATFDIFEAYTFYANVSAFPSLPSTQGPTYKFEYSTRATYGPAAKWPADAPLNATFWHAVTEAMEKDAGLVSTFNTLQGKMSVKTPNCTCEACVEAKTLLMPQATESGRHFLILATSHWPSTTHYIRGSKYINLNLRAQTWDSIIRTSTRQQRRTPSTLTTASAITTTAMAPTKGFAQKAAQELGLTTLVHSPRDIHLLLLTRLIRMFAYGSSTLILALFFAALNHSDAQIGLFMSLTLVGDVLISLLLTLVADSLGRRRILIMGALLMTFSGAVFATVGNYWILLLAAVLGVISPSGNEIGPFRAVEESTIAHLSDASTRSDIFAWYVVFGTLGTAGGALACGWVTQGLQAAGWSELASFRFVFWVYAGIGLVKAGLSLFLSPACEAQQAATKKPEEREAEGVDLQEQQPFLADGTAAPPPPKPKPVPKRIGITTLSAKSRATLIRLCALFFFDSLASGMVPNSLIAFFMERKFNMPQGKLGTILATASFTSSIGNIMASSIAKRIGLVKTMVFTHLPSAIFLALFPLPTSLVITIILLVARASLSSMDQAPRSAFLSAVVLPEERTAVMGIVNTVKTMSQSSGPLITGTLAGGGRFWVAFVVAGALKASYDVGMLTMFVGMKIDGDRKPEPADEEAEPESDDDSLTGDAPANRSRS</sequence>
<keyword evidence="3" id="KW-0472">Membrane</keyword>